<dbReference type="Gene3D" id="1.10.287.470">
    <property type="entry name" value="Helix hairpin bin"/>
    <property type="match status" value="1"/>
</dbReference>
<protein>
    <submittedName>
        <fullName evidence="9">Efflux RND transporter periplasmic adaptor subunit VmeP</fullName>
    </submittedName>
</protein>
<gene>
    <name evidence="9" type="primary">vmeP</name>
    <name evidence="9" type="ORF">GCM10009119_18070</name>
</gene>
<dbReference type="Gene3D" id="2.40.30.170">
    <property type="match status" value="1"/>
</dbReference>
<dbReference type="PANTHER" id="PTHR30158">
    <property type="entry name" value="ACRA/E-RELATED COMPONENT OF DRUG EFFLUX TRANSPORTER"/>
    <property type="match status" value="1"/>
</dbReference>
<dbReference type="InterPro" id="IPR058625">
    <property type="entry name" value="MdtA-like_BSH"/>
</dbReference>
<dbReference type="PROSITE" id="PS51257">
    <property type="entry name" value="PROKAR_LIPOPROTEIN"/>
    <property type="match status" value="1"/>
</dbReference>
<comment type="similarity">
    <text evidence="2">Belongs to the membrane fusion protein (MFP) (TC 8.A.1) family.</text>
</comment>
<dbReference type="Pfam" id="PF25944">
    <property type="entry name" value="Beta-barrel_RND"/>
    <property type="match status" value="1"/>
</dbReference>
<comment type="caution">
    <text evidence="9">The sequence shown here is derived from an EMBL/GenBank/DDBJ whole genome shotgun (WGS) entry which is preliminary data.</text>
</comment>
<evidence type="ECO:0000256" key="1">
    <source>
        <dbReference type="ARBA" id="ARBA00004196"/>
    </source>
</evidence>
<reference evidence="10" key="1">
    <citation type="journal article" date="2019" name="Int. J. Syst. Evol. Microbiol.">
        <title>The Global Catalogue of Microorganisms (GCM) 10K type strain sequencing project: providing services to taxonomists for standard genome sequencing and annotation.</title>
        <authorList>
            <consortium name="The Broad Institute Genomics Platform"/>
            <consortium name="The Broad Institute Genome Sequencing Center for Infectious Disease"/>
            <person name="Wu L."/>
            <person name="Ma J."/>
        </authorList>
    </citation>
    <scope>NUCLEOTIDE SEQUENCE [LARGE SCALE GENOMIC DNA]</scope>
    <source>
        <strain evidence="10">JCM 16112</strain>
    </source>
</reference>
<organism evidence="9 10">
    <name type="scientific">Algoriphagus jejuensis</name>
    <dbReference type="NCBI Taxonomy" id="419934"/>
    <lineage>
        <taxon>Bacteria</taxon>
        <taxon>Pseudomonadati</taxon>
        <taxon>Bacteroidota</taxon>
        <taxon>Cytophagia</taxon>
        <taxon>Cytophagales</taxon>
        <taxon>Cyclobacteriaceae</taxon>
        <taxon>Algoriphagus</taxon>
    </lineage>
</organism>
<dbReference type="InterPro" id="IPR058624">
    <property type="entry name" value="MdtA-like_HH"/>
</dbReference>
<feature type="domain" description="Multidrug resistance protein MdtA-like alpha-helical hairpin" evidence="5">
    <location>
        <begin position="104"/>
        <end position="172"/>
    </location>
</feature>
<dbReference type="InterPro" id="IPR058626">
    <property type="entry name" value="MdtA-like_b-barrel"/>
</dbReference>
<evidence type="ECO:0000256" key="2">
    <source>
        <dbReference type="ARBA" id="ARBA00009477"/>
    </source>
</evidence>
<accession>A0ABP3YBF7</accession>
<comment type="subcellular location">
    <subcellularLocation>
        <location evidence="1">Cell envelope</location>
    </subcellularLocation>
</comment>
<evidence type="ECO:0000259" key="7">
    <source>
        <dbReference type="Pfam" id="PF25944"/>
    </source>
</evidence>
<dbReference type="Proteomes" id="UP001500469">
    <property type="component" value="Unassembled WGS sequence"/>
</dbReference>
<feature type="coiled-coil region" evidence="3">
    <location>
        <begin position="110"/>
        <end position="168"/>
    </location>
</feature>
<keyword evidence="3" id="KW-0175">Coiled coil</keyword>
<evidence type="ECO:0000259" key="5">
    <source>
        <dbReference type="Pfam" id="PF25876"/>
    </source>
</evidence>
<dbReference type="Pfam" id="PF25876">
    <property type="entry name" value="HH_MFP_RND"/>
    <property type="match status" value="1"/>
</dbReference>
<evidence type="ECO:0000256" key="3">
    <source>
        <dbReference type="SAM" id="Coils"/>
    </source>
</evidence>
<feature type="domain" description="Multidrug resistance protein MdtA-like beta-barrel" evidence="7">
    <location>
        <begin position="208"/>
        <end position="289"/>
    </location>
</feature>
<keyword evidence="10" id="KW-1185">Reference proteome</keyword>
<feature type="domain" description="Multidrug resistance protein MdtA-like C-terminal permuted SH3" evidence="8">
    <location>
        <begin position="299"/>
        <end position="358"/>
    </location>
</feature>
<dbReference type="Gene3D" id="2.40.50.100">
    <property type="match status" value="1"/>
</dbReference>
<dbReference type="EMBL" id="BAAAFI010000007">
    <property type="protein sequence ID" value="GAA0878839.1"/>
    <property type="molecule type" value="Genomic_DNA"/>
</dbReference>
<feature type="signal peptide" evidence="4">
    <location>
        <begin position="1"/>
        <end position="30"/>
    </location>
</feature>
<dbReference type="Pfam" id="PF25917">
    <property type="entry name" value="BSH_RND"/>
    <property type="match status" value="1"/>
</dbReference>
<dbReference type="InterPro" id="IPR058627">
    <property type="entry name" value="MdtA-like_C"/>
</dbReference>
<sequence>MIMQKYFNPSILSFALVATVLFSCGKAAQAPPPVAVPVSVYKVASKPVKGLDTYPATVVALNEIELRPQVSGYITNIFVEDGQLVTKGQKLYQIDQTKYLAARNQANASLASANAHLSRIKKDVDRYERLDQNEAIAKQVLDNAKAELLAAEAQVQAAQAQVSSAETDLGYSQITAPFAGRIGISQVRLGAQVSPGQPLLNTLSSTDPVQVDFVINEKEIPRYYKLVNSPDAPDSLFTLKLSDGSIYPHLGKLATVDRAVGRQTGTINIRVEFPNAERMLVPGMTGTLQVINADYGDQLVIPYKAVTEQMGEYFVYLIGADSTVTQQTIKLGTVFGTDVSVREGLESGQNIVVDGIQKLRQGAKVQVQ</sequence>
<evidence type="ECO:0000313" key="9">
    <source>
        <dbReference type="EMBL" id="GAA0878839.1"/>
    </source>
</evidence>
<dbReference type="Gene3D" id="2.40.420.20">
    <property type="match status" value="1"/>
</dbReference>
<evidence type="ECO:0000256" key="4">
    <source>
        <dbReference type="SAM" id="SignalP"/>
    </source>
</evidence>
<evidence type="ECO:0000259" key="6">
    <source>
        <dbReference type="Pfam" id="PF25917"/>
    </source>
</evidence>
<name>A0ABP3YBF7_9BACT</name>
<feature type="chain" id="PRO_5047475992" evidence="4">
    <location>
        <begin position="31"/>
        <end position="368"/>
    </location>
</feature>
<dbReference type="SUPFAM" id="SSF111369">
    <property type="entry name" value="HlyD-like secretion proteins"/>
    <property type="match status" value="1"/>
</dbReference>
<keyword evidence="4" id="KW-0732">Signal</keyword>
<feature type="domain" description="Multidrug resistance protein MdtA-like barrel-sandwich hybrid" evidence="6">
    <location>
        <begin position="63"/>
        <end position="200"/>
    </location>
</feature>
<evidence type="ECO:0000259" key="8">
    <source>
        <dbReference type="Pfam" id="PF25967"/>
    </source>
</evidence>
<evidence type="ECO:0000313" key="10">
    <source>
        <dbReference type="Proteomes" id="UP001500469"/>
    </source>
</evidence>
<dbReference type="InterPro" id="IPR006143">
    <property type="entry name" value="RND_pump_MFP"/>
</dbReference>
<dbReference type="NCBIfam" id="TIGR01730">
    <property type="entry name" value="RND_mfp"/>
    <property type="match status" value="1"/>
</dbReference>
<proteinExistence type="inferred from homology"/>
<dbReference type="Pfam" id="PF25967">
    <property type="entry name" value="RND-MFP_C"/>
    <property type="match status" value="1"/>
</dbReference>